<dbReference type="RefSeq" id="WP_085244669.1">
    <property type="nucleotide sequence ID" value="NZ_LQPN01000035.1"/>
</dbReference>
<comment type="caution">
    <text evidence="2">The sequence shown here is derived from an EMBL/GenBank/DDBJ whole genome shotgun (WGS) entry which is preliminary data.</text>
</comment>
<evidence type="ECO:0008006" key="4">
    <source>
        <dbReference type="Google" id="ProtNLM"/>
    </source>
</evidence>
<sequence length="105" mass="10870">MRNRPMLVGAVGLALALIGLAALWLPIELDAHDAYGFPIQCGNGFSSNLSAAQGAGAGAADRCESALLTRRAWAIPSAAIGWLLITVFVIAWARAAPPARSDLLS</sequence>
<dbReference type="EMBL" id="LQPN01000035">
    <property type="protein sequence ID" value="ORW49489.1"/>
    <property type="molecule type" value="Genomic_DNA"/>
</dbReference>
<keyword evidence="1" id="KW-0812">Transmembrane</keyword>
<feature type="transmembrane region" description="Helical" evidence="1">
    <location>
        <begin position="73"/>
        <end position="93"/>
    </location>
</feature>
<gene>
    <name evidence="2" type="ORF">AWB90_09650</name>
</gene>
<evidence type="ECO:0000256" key="1">
    <source>
        <dbReference type="SAM" id="Phobius"/>
    </source>
</evidence>
<organism evidence="2 3">
    <name type="scientific">Mycobacterium paraense</name>
    <dbReference type="NCBI Taxonomy" id="767916"/>
    <lineage>
        <taxon>Bacteria</taxon>
        <taxon>Bacillati</taxon>
        <taxon>Actinomycetota</taxon>
        <taxon>Actinomycetes</taxon>
        <taxon>Mycobacteriales</taxon>
        <taxon>Mycobacteriaceae</taxon>
        <taxon>Mycobacterium</taxon>
        <taxon>Mycobacterium simiae complex</taxon>
    </lineage>
</organism>
<evidence type="ECO:0000313" key="3">
    <source>
        <dbReference type="Proteomes" id="UP000193285"/>
    </source>
</evidence>
<keyword evidence="1" id="KW-0472">Membrane</keyword>
<dbReference type="STRING" id="767916.AWB91_25460"/>
<keyword evidence="1" id="KW-1133">Transmembrane helix</keyword>
<dbReference type="Proteomes" id="UP000193285">
    <property type="component" value="Unassembled WGS sequence"/>
</dbReference>
<dbReference type="OrthoDB" id="4762524at2"/>
<evidence type="ECO:0000313" key="2">
    <source>
        <dbReference type="EMBL" id="ORW49489.1"/>
    </source>
</evidence>
<accession>A0A1X2AEB9</accession>
<proteinExistence type="predicted"/>
<protein>
    <recommendedName>
        <fullName evidence="4">Transmembrane protein</fullName>
    </recommendedName>
</protein>
<dbReference type="AlphaFoldDB" id="A0A1X2AEB9"/>
<name>A0A1X2AEB9_9MYCO</name>
<reference evidence="2 3" key="1">
    <citation type="journal article" date="2015" name="Emerg. Microbes Infect.">
        <title>Characterization of 17 strains belonging to the Mycobacterium simiae complex and description of Mycobacterium paraense sp. nov.</title>
        <authorList>
            <person name="Fusco da Costa A.R."/>
            <person name="Fedrizzi T."/>
            <person name="Lopes M.L."/>
            <person name="Pecorari M."/>
            <person name="Oliveira da Costa W.L."/>
            <person name="Giacobazzi E."/>
            <person name="da Costa Bahia J.R."/>
            <person name="De Sanctis V."/>
            <person name="Batista Lima K.V."/>
            <person name="Bertorelli R."/>
            <person name="Grottola A."/>
            <person name="Fabio A."/>
            <person name="Mariottini A."/>
            <person name="Ferretti P."/>
            <person name="Di Leva F."/>
            <person name="Fregni Serpini G."/>
            <person name="Tagliazucchi S."/>
            <person name="Rumpianesi F."/>
            <person name="Jousson O."/>
            <person name="Segata N."/>
            <person name="Tortoli E."/>
        </authorList>
    </citation>
    <scope>NUCLEOTIDE SEQUENCE [LARGE SCALE GENOMIC DNA]</scope>
    <source>
        <strain evidence="2 3">IEC33</strain>
    </source>
</reference>